<dbReference type="GO" id="GO:0016791">
    <property type="term" value="F:phosphatase activity"/>
    <property type="evidence" value="ECO:0007669"/>
    <property type="project" value="UniProtKB-ARBA"/>
</dbReference>
<dbReference type="PANTHER" id="PTHR10000:SF8">
    <property type="entry name" value="HAD SUPERFAMILY HYDROLASE-LIKE, TYPE 3"/>
    <property type="match status" value="1"/>
</dbReference>
<dbReference type="GO" id="GO:0005829">
    <property type="term" value="C:cytosol"/>
    <property type="evidence" value="ECO:0007669"/>
    <property type="project" value="TreeGrafter"/>
</dbReference>
<dbReference type="PANTHER" id="PTHR10000">
    <property type="entry name" value="PHOSPHOSERINE PHOSPHATASE"/>
    <property type="match status" value="1"/>
</dbReference>
<dbReference type="Pfam" id="PF08282">
    <property type="entry name" value="Hydrolase_3"/>
    <property type="match status" value="1"/>
</dbReference>
<keyword evidence="2" id="KW-1185">Reference proteome</keyword>
<dbReference type="RefSeq" id="WP_186872058.1">
    <property type="nucleotide sequence ID" value="NZ_JACOOR010000004.1"/>
</dbReference>
<name>A0A923RLZ3_9FIRM</name>
<dbReference type="Proteomes" id="UP000649345">
    <property type="component" value="Unassembled WGS sequence"/>
</dbReference>
<gene>
    <name evidence="1" type="ORF">H8S44_08220</name>
</gene>
<organism evidence="1 2">
    <name type="scientific">Anaerosacchariphilus hominis</name>
    <dbReference type="NCBI Taxonomy" id="2763017"/>
    <lineage>
        <taxon>Bacteria</taxon>
        <taxon>Bacillati</taxon>
        <taxon>Bacillota</taxon>
        <taxon>Clostridia</taxon>
        <taxon>Lachnospirales</taxon>
        <taxon>Lachnospiraceae</taxon>
        <taxon>Anaerosacchariphilus</taxon>
    </lineage>
</organism>
<dbReference type="Gene3D" id="3.40.50.1000">
    <property type="entry name" value="HAD superfamily/HAD-like"/>
    <property type="match status" value="1"/>
</dbReference>
<dbReference type="EMBL" id="JACOOR010000004">
    <property type="protein sequence ID" value="MBC5659753.1"/>
    <property type="molecule type" value="Genomic_DNA"/>
</dbReference>
<dbReference type="AlphaFoldDB" id="A0A923RLZ3"/>
<dbReference type="InterPro" id="IPR023214">
    <property type="entry name" value="HAD_sf"/>
</dbReference>
<dbReference type="SUPFAM" id="SSF56784">
    <property type="entry name" value="HAD-like"/>
    <property type="match status" value="1"/>
</dbReference>
<dbReference type="SFLD" id="SFLDG01140">
    <property type="entry name" value="C2.B:_Phosphomannomutase_and_P"/>
    <property type="match status" value="1"/>
</dbReference>
<dbReference type="InterPro" id="IPR006379">
    <property type="entry name" value="HAD-SF_hydro_IIB"/>
</dbReference>
<dbReference type="NCBIfam" id="TIGR00099">
    <property type="entry name" value="Cof-subfamily"/>
    <property type="match status" value="1"/>
</dbReference>
<accession>A0A923RLZ3</accession>
<comment type="caution">
    <text evidence="1">The sequence shown here is derived from an EMBL/GenBank/DDBJ whole genome shotgun (WGS) entry which is preliminary data.</text>
</comment>
<proteinExistence type="predicted"/>
<dbReference type="Gene3D" id="3.30.1240.10">
    <property type="match status" value="1"/>
</dbReference>
<dbReference type="InterPro" id="IPR000150">
    <property type="entry name" value="Cof"/>
</dbReference>
<dbReference type="InterPro" id="IPR036412">
    <property type="entry name" value="HAD-like_sf"/>
</dbReference>
<evidence type="ECO:0000313" key="2">
    <source>
        <dbReference type="Proteomes" id="UP000649345"/>
    </source>
</evidence>
<dbReference type="GO" id="GO:0000287">
    <property type="term" value="F:magnesium ion binding"/>
    <property type="evidence" value="ECO:0007669"/>
    <property type="project" value="TreeGrafter"/>
</dbReference>
<sequence>MIKLIASDIDGTLLPEGTTQINPEIFEVIRKLKEKDILFAAASGRHYTSMSKLFEPVKNDIIFITENGAYVCCRGYDMLEQLIDWETVCAWVKEVRKIPGASFTLDTKECFYTESQDPEFFRLVREGYRSEIVQVEDALTVERRVNKMAIYRKENIKEVADLMIPRWKDRLHCAVAGDIWVDFMNKGVNKGKAIKSIQETLKITPEETMVFGDNHNDLEMIQSAVESYAVGNAVDAVKQAANHIADTNVNDGVLKVMKTLL</sequence>
<dbReference type="SFLD" id="SFLDG01144">
    <property type="entry name" value="C2.B.4:_PGP_Like"/>
    <property type="match status" value="1"/>
</dbReference>
<protein>
    <submittedName>
        <fullName evidence="1">HAD family phosphatase</fullName>
    </submittedName>
</protein>
<reference evidence="1" key="1">
    <citation type="submission" date="2020-08" db="EMBL/GenBank/DDBJ databases">
        <title>Genome public.</title>
        <authorList>
            <person name="Liu C."/>
            <person name="Sun Q."/>
        </authorList>
    </citation>
    <scope>NUCLEOTIDE SEQUENCE</scope>
    <source>
        <strain evidence="1">NSJ-68</strain>
    </source>
</reference>
<evidence type="ECO:0000313" key="1">
    <source>
        <dbReference type="EMBL" id="MBC5659753.1"/>
    </source>
</evidence>
<dbReference type="NCBIfam" id="TIGR01484">
    <property type="entry name" value="HAD-SF-IIB"/>
    <property type="match status" value="1"/>
</dbReference>
<dbReference type="SFLD" id="SFLDS00003">
    <property type="entry name" value="Haloacid_Dehalogenase"/>
    <property type="match status" value="1"/>
</dbReference>